<protein>
    <submittedName>
        <fullName evidence="2">Uncharacterized protein</fullName>
    </submittedName>
</protein>
<proteinExistence type="predicted"/>
<reference evidence="2" key="2">
    <citation type="journal article" date="2015" name="Fish Shellfish Immunol.">
        <title>Early steps in the European eel (Anguilla anguilla)-Vibrio vulnificus interaction in the gills: Role of the RtxA13 toxin.</title>
        <authorList>
            <person name="Callol A."/>
            <person name="Pajuelo D."/>
            <person name="Ebbesson L."/>
            <person name="Teles M."/>
            <person name="MacKenzie S."/>
            <person name="Amaro C."/>
        </authorList>
    </citation>
    <scope>NUCLEOTIDE SEQUENCE</scope>
</reference>
<evidence type="ECO:0000313" key="2">
    <source>
        <dbReference type="EMBL" id="JAH80421.1"/>
    </source>
</evidence>
<evidence type="ECO:0000256" key="1">
    <source>
        <dbReference type="SAM" id="MobiDB-lite"/>
    </source>
</evidence>
<reference evidence="2" key="1">
    <citation type="submission" date="2014-11" db="EMBL/GenBank/DDBJ databases">
        <authorList>
            <person name="Amaro Gonzalez C."/>
        </authorList>
    </citation>
    <scope>NUCLEOTIDE SEQUENCE</scope>
</reference>
<feature type="compositionally biased region" description="Basic residues" evidence="1">
    <location>
        <begin position="11"/>
        <end position="25"/>
    </location>
</feature>
<name>A0A0E9VQT9_ANGAN</name>
<dbReference type="EMBL" id="GBXM01028156">
    <property type="protein sequence ID" value="JAH80421.1"/>
    <property type="molecule type" value="Transcribed_RNA"/>
</dbReference>
<sequence length="25" mass="2722">MATGGGAGRGPKQRRNRRSVHTNRT</sequence>
<accession>A0A0E9VQT9</accession>
<dbReference type="AlphaFoldDB" id="A0A0E9VQT9"/>
<organism evidence="2">
    <name type="scientific">Anguilla anguilla</name>
    <name type="common">European freshwater eel</name>
    <name type="synonym">Muraena anguilla</name>
    <dbReference type="NCBI Taxonomy" id="7936"/>
    <lineage>
        <taxon>Eukaryota</taxon>
        <taxon>Metazoa</taxon>
        <taxon>Chordata</taxon>
        <taxon>Craniata</taxon>
        <taxon>Vertebrata</taxon>
        <taxon>Euteleostomi</taxon>
        <taxon>Actinopterygii</taxon>
        <taxon>Neopterygii</taxon>
        <taxon>Teleostei</taxon>
        <taxon>Anguilliformes</taxon>
        <taxon>Anguillidae</taxon>
        <taxon>Anguilla</taxon>
    </lineage>
</organism>
<feature type="region of interest" description="Disordered" evidence="1">
    <location>
        <begin position="1"/>
        <end position="25"/>
    </location>
</feature>